<dbReference type="Proteomes" id="UP000664369">
    <property type="component" value="Unassembled WGS sequence"/>
</dbReference>
<evidence type="ECO:0000313" key="1">
    <source>
        <dbReference type="EMBL" id="MBO2008424.1"/>
    </source>
</evidence>
<organism evidence="1 2">
    <name type="scientific">Hymenobacter negativus</name>
    <dbReference type="NCBI Taxonomy" id="2795026"/>
    <lineage>
        <taxon>Bacteria</taxon>
        <taxon>Pseudomonadati</taxon>
        <taxon>Bacteroidota</taxon>
        <taxon>Cytophagia</taxon>
        <taxon>Cytophagales</taxon>
        <taxon>Hymenobacteraceae</taxon>
        <taxon>Hymenobacter</taxon>
    </lineage>
</organism>
<gene>
    <name evidence="1" type="ORF">J4E00_05120</name>
</gene>
<sequence length="96" mass="10559">MESIADFVIQQALQGTPDDENESKLISAFGFSLDDAALVRDRVFGGVMRAATGNEVNRPDGQKDPFAYTSFELALQNPSIIAGIYPQFVQKPKQHQ</sequence>
<comment type="caution">
    <text evidence="1">The sequence shown here is derived from an EMBL/GenBank/DDBJ whole genome shotgun (WGS) entry which is preliminary data.</text>
</comment>
<reference evidence="1 2" key="1">
    <citation type="submission" date="2021-03" db="EMBL/GenBank/DDBJ databases">
        <authorList>
            <person name="Kim M.K."/>
        </authorList>
    </citation>
    <scope>NUCLEOTIDE SEQUENCE [LARGE SCALE GENOMIC DNA]</scope>
    <source>
        <strain evidence="1 2">BT442</strain>
    </source>
</reference>
<protein>
    <submittedName>
        <fullName evidence="1">Uncharacterized protein</fullName>
    </submittedName>
</protein>
<proteinExistence type="predicted"/>
<keyword evidence="2" id="KW-1185">Reference proteome</keyword>
<accession>A0ABS3QC65</accession>
<name>A0ABS3QC65_9BACT</name>
<evidence type="ECO:0000313" key="2">
    <source>
        <dbReference type="Proteomes" id="UP000664369"/>
    </source>
</evidence>
<dbReference type="RefSeq" id="WP_208173954.1">
    <property type="nucleotide sequence ID" value="NZ_JAGETZ010000002.1"/>
</dbReference>
<dbReference type="EMBL" id="JAGETZ010000002">
    <property type="protein sequence ID" value="MBO2008424.1"/>
    <property type="molecule type" value="Genomic_DNA"/>
</dbReference>